<proteinExistence type="predicted"/>
<comment type="caution">
    <text evidence="1">The sequence shown here is derived from an EMBL/GenBank/DDBJ whole genome shotgun (WGS) entry which is preliminary data.</text>
</comment>
<organism evidence="1 2">
    <name type="scientific">Keguizhuia sedimenti</name>
    <dbReference type="NCBI Taxonomy" id="3064264"/>
    <lineage>
        <taxon>Bacteria</taxon>
        <taxon>Pseudomonadati</taxon>
        <taxon>Pseudomonadota</taxon>
        <taxon>Betaproteobacteria</taxon>
        <taxon>Burkholderiales</taxon>
        <taxon>Oxalobacteraceae</taxon>
        <taxon>Keguizhuia</taxon>
    </lineage>
</organism>
<reference evidence="1 2" key="1">
    <citation type="submission" date="2023-08" db="EMBL/GenBank/DDBJ databases">
        <title>Oxalobacteraceae gen .nov., isolated from river sludge outside the plant.</title>
        <authorList>
            <person name="Zhao S.Y."/>
        </authorList>
    </citation>
    <scope>NUCLEOTIDE SEQUENCE [LARGE SCALE GENOMIC DNA]</scope>
    <source>
        <strain evidence="1 2">R-40</strain>
    </source>
</reference>
<evidence type="ECO:0000313" key="2">
    <source>
        <dbReference type="Proteomes" id="UP001225596"/>
    </source>
</evidence>
<sequence>MKMLNTMQDVEFMMPYPAKYVTNQIRPRILDLSVGSSVKFKPNDYSGVPMFHFHNTLMTVLAKEYGQSNIQTFLDKQEGVIEARRIG</sequence>
<protein>
    <submittedName>
        <fullName evidence="1">Uncharacterized protein</fullName>
    </submittedName>
</protein>
<dbReference type="Proteomes" id="UP001225596">
    <property type="component" value="Unassembled WGS sequence"/>
</dbReference>
<dbReference type="RefSeq" id="WP_338437654.1">
    <property type="nucleotide sequence ID" value="NZ_JAUYVH010000011.1"/>
</dbReference>
<name>A0ABU1BRY7_9BURK</name>
<gene>
    <name evidence="1" type="ORF">Q8A64_14960</name>
</gene>
<keyword evidence="2" id="KW-1185">Reference proteome</keyword>
<accession>A0ABU1BRY7</accession>
<evidence type="ECO:0000313" key="1">
    <source>
        <dbReference type="EMBL" id="MDQ9171712.1"/>
    </source>
</evidence>
<dbReference type="EMBL" id="JAUYVH010000011">
    <property type="protein sequence ID" value="MDQ9171712.1"/>
    <property type="molecule type" value="Genomic_DNA"/>
</dbReference>